<dbReference type="Pfam" id="PF12728">
    <property type="entry name" value="HTH_17"/>
    <property type="match status" value="1"/>
</dbReference>
<dbReference type="InterPro" id="IPR009061">
    <property type="entry name" value="DNA-bd_dom_put_sf"/>
</dbReference>
<dbReference type="AlphaFoldDB" id="A0A930Y1Z9"/>
<comment type="caution">
    <text evidence="2">The sequence shown here is derived from an EMBL/GenBank/DDBJ whole genome shotgun (WGS) entry which is preliminary data.</text>
</comment>
<dbReference type="EMBL" id="JADHEC010000060">
    <property type="protein sequence ID" value="MBF2709999.1"/>
    <property type="molecule type" value="Genomic_DNA"/>
</dbReference>
<proteinExistence type="predicted"/>
<accession>A0A930Y1Z9</accession>
<sequence>MNQNNISTMQQIQFLQTTPQQLQSEINAGVKIILEDFLKNFKPKLPNEYLTRTEVSKMLSVDISTVHNYCKRNILQPKGIGGRVYFLRSEVEASIKPLNV</sequence>
<dbReference type="SUPFAM" id="SSF46955">
    <property type="entry name" value="Putative DNA-binding domain"/>
    <property type="match status" value="1"/>
</dbReference>
<evidence type="ECO:0000313" key="2">
    <source>
        <dbReference type="EMBL" id="MBF2709999.1"/>
    </source>
</evidence>
<reference evidence="2" key="1">
    <citation type="submission" date="2020-11" db="EMBL/GenBank/DDBJ databases">
        <title>Genome of Flavobacterium soyangense.</title>
        <authorList>
            <person name="Liu Q."/>
            <person name="Xin Y.-H."/>
        </authorList>
    </citation>
    <scope>NUCLEOTIDE SEQUENCE</scope>
    <source>
        <strain evidence="2">CGMCC 1.13493</strain>
    </source>
</reference>
<protein>
    <submittedName>
        <fullName evidence="2">Helix-turn-helix domain-containing protein</fullName>
    </submittedName>
</protein>
<name>A0A930Y1Z9_9FLAO</name>
<evidence type="ECO:0000313" key="3">
    <source>
        <dbReference type="Proteomes" id="UP000646211"/>
    </source>
</evidence>
<gene>
    <name evidence="2" type="ORF">IR213_15605</name>
</gene>
<dbReference type="InterPro" id="IPR041657">
    <property type="entry name" value="HTH_17"/>
</dbReference>
<organism evidence="2 3">
    <name type="scientific">Flavobacterium soyangense</name>
    <dbReference type="NCBI Taxonomy" id="2023265"/>
    <lineage>
        <taxon>Bacteria</taxon>
        <taxon>Pseudomonadati</taxon>
        <taxon>Bacteroidota</taxon>
        <taxon>Flavobacteriia</taxon>
        <taxon>Flavobacteriales</taxon>
        <taxon>Flavobacteriaceae</taxon>
        <taxon>Flavobacterium</taxon>
    </lineage>
</organism>
<evidence type="ECO:0000259" key="1">
    <source>
        <dbReference type="Pfam" id="PF12728"/>
    </source>
</evidence>
<feature type="domain" description="Helix-turn-helix" evidence="1">
    <location>
        <begin position="49"/>
        <end position="94"/>
    </location>
</feature>
<keyword evidence="3" id="KW-1185">Reference proteome</keyword>
<dbReference type="Proteomes" id="UP000646211">
    <property type="component" value="Unassembled WGS sequence"/>
</dbReference>